<dbReference type="Gene3D" id="3.30.360.10">
    <property type="entry name" value="Dihydrodipicolinate Reductase, domain 2"/>
    <property type="match status" value="1"/>
</dbReference>
<dbReference type="EC" id="1.1.1.49" evidence="7"/>
<feature type="binding site" evidence="7">
    <location>
        <position position="138"/>
    </location>
    <ligand>
        <name>NADP(+)</name>
        <dbReference type="ChEBI" id="CHEBI:58349"/>
    </ligand>
</feature>
<dbReference type="PANTHER" id="PTHR23429">
    <property type="entry name" value="GLUCOSE-6-PHOSPHATE 1-DEHYDROGENASE G6PD"/>
    <property type="match status" value="1"/>
</dbReference>
<dbReference type="Pfam" id="PF00479">
    <property type="entry name" value="G6PD_N"/>
    <property type="match status" value="1"/>
</dbReference>
<dbReference type="UniPathway" id="UPA00115">
    <property type="reaction ID" value="UER00408"/>
</dbReference>
<dbReference type="InterPro" id="IPR001282">
    <property type="entry name" value="G6P_DH"/>
</dbReference>
<dbReference type="GO" id="GO:0050661">
    <property type="term" value="F:NADP binding"/>
    <property type="evidence" value="ECO:0007669"/>
    <property type="project" value="UniProtKB-UniRule"/>
</dbReference>
<dbReference type="GO" id="GO:0006006">
    <property type="term" value="P:glucose metabolic process"/>
    <property type="evidence" value="ECO:0007669"/>
    <property type="project" value="UniProtKB-KW"/>
</dbReference>
<dbReference type="Pfam" id="PF02781">
    <property type="entry name" value="G6PD_C"/>
    <property type="match status" value="1"/>
</dbReference>
<evidence type="ECO:0000256" key="1">
    <source>
        <dbReference type="ARBA" id="ARBA00004937"/>
    </source>
</evidence>
<dbReference type="GO" id="GO:0004345">
    <property type="term" value="F:glucose-6-phosphate dehydrogenase activity"/>
    <property type="evidence" value="ECO:0007669"/>
    <property type="project" value="UniProtKB-UniRule"/>
</dbReference>
<dbReference type="PANTHER" id="PTHR23429:SF0">
    <property type="entry name" value="GLUCOSE-6-PHOSPHATE 1-DEHYDROGENASE"/>
    <property type="match status" value="1"/>
</dbReference>
<feature type="binding site" evidence="7">
    <location>
        <position position="168"/>
    </location>
    <ligand>
        <name>substrate</name>
    </ligand>
</feature>
<proteinExistence type="inferred from homology"/>
<keyword evidence="3 7" id="KW-0313">Glucose metabolism</keyword>
<accession>A0A328P9U1</accession>
<dbReference type="NCBIfam" id="NF009492">
    <property type="entry name" value="PRK12853.1-3"/>
    <property type="match status" value="1"/>
</dbReference>
<dbReference type="OrthoDB" id="9802739at2"/>
<keyword evidence="5 7" id="KW-0560">Oxidoreductase</keyword>
<evidence type="ECO:0000313" key="11">
    <source>
        <dbReference type="Proteomes" id="UP000248926"/>
    </source>
</evidence>
<dbReference type="NCBIfam" id="TIGR00871">
    <property type="entry name" value="zwf"/>
    <property type="match status" value="1"/>
</dbReference>
<comment type="pathway">
    <text evidence="1 7">Carbohydrate degradation; pentose phosphate pathway; D-ribulose 5-phosphate from D-glucose 6-phosphate (oxidative stage): step 1/3.</text>
</comment>
<keyword evidence="6 7" id="KW-0119">Carbohydrate metabolism</keyword>
<dbReference type="SUPFAM" id="SSF55347">
    <property type="entry name" value="Glyceraldehyde-3-phosphate dehydrogenase-like, C-terminal domain"/>
    <property type="match status" value="1"/>
</dbReference>
<keyword evidence="11" id="KW-1185">Reference proteome</keyword>
<feature type="binding site" evidence="7">
    <location>
        <position position="172"/>
    </location>
    <ligand>
        <name>substrate</name>
    </ligand>
</feature>
<keyword evidence="4 7" id="KW-0521">NADP</keyword>
<dbReference type="Gene3D" id="3.40.50.720">
    <property type="entry name" value="NAD(P)-binding Rossmann-like Domain"/>
    <property type="match status" value="1"/>
</dbReference>
<evidence type="ECO:0000256" key="2">
    <source>
        <dbReference type="ARBA" id="ARBA00009975"/>
    </source>
</evidence>
<organism evidence="10 11">
    <name type="scientific">Dyella jiangningensis</name>
    <dbReference type="NCBI Taxonomy" id="1379159"/>
    <lineage>
        <taxon>Bacteria</taxon>
        <taxon>Pseudomonadati</taxon>
        <taxon>Pseudomonadota</taxon>
        <taxon>Gammaproteobacteria</taxon>
        <taxon>Lysobacterales</taxon>
        <taxon>Rhodanobacteraceae</taxon>
        <taxon>Dyella</taxon>
    </lineage>
</organism>
<sequence length="463" mass="51337">MSVPTSDAFVFFGATGDLAYKMIFPALQALIRAGDLRMPVIGVAHSGITLEQLRERARNSLREHGGVDAVAYDRLAAQMQYIQGDYGDAETYARLKQALGKARHPLHYMAIPPDMFGTVVEGLSTSGCAKGARIVVEKPFGRDLASARQLNRTLHGVFPESAIFRIDHYLGKEAVQNLLYFRFANTFLEPVWSRTYVDNVQITMAEDFGIQGRGSFYDDVGALRDVVQNHLLQVTALLAMEAPLGQDPAAMRAEKLRLFQAMRPLKPGQVVRGQFRGYRREQGVASDSRVETFAALRVHIDTWRWAGVPFFIRTGKCLPLTSCEVMVTLKEPPLAVFDAASAAQTNYFRFRLGPDVTLAVGARVKRAGERMRGESVELVARHQSVGEESPYQRLLGEALRGDPSRFTSDACVEAAWAVLDPVLDNAEPVHEYEPGSWGPEEAQAIMAKRGGWHDPNKEKVRPC</sequence>
<evidence type="ECO:0000259" key="8">
    <source>
        <dbReference type="Pfam" id="PF00479"/>
    </source>
</evidence>
<protein>
    <recommendedName>
        <fullName evidence="7">Glucose-6-phosphate 1-dehydrogenase</fullName>
        <shortName evidence="7">G6PD</shortName>
        <ecNumber evidence="7">1.1.1.49</ecNumber>
    </recommendedName>
</protein>
<feature type="domain" description="Glucose-6-phosphate dehydrogenase NAD-binding" evidence="8">
    <location>
        <begin position="10"/>
        <end position="177"/>
    </location>
</feature>
<dbReference type="HAMAP" id="MF_00966">
    <property type="entry name" value="G6PD"/>
    <property type="match status" value="1"/>
</dbReference>
<comment type="catalytic activity">
    <reaction evidence="7">
        <text>D-glucose 6-phosphate + NADP(+) = 6-phospho-D-glucono-1,5-lactone + NADPH + H(+)</text>
        <dbReference type="Rhea" id="RHEA:15841"/>
        <dbReference type="ChEBI" id="CHEBI:15378"/>
        <dbReference type="ChEBI" id="CHEBI:57783"/>
        <dbReference type="ChEBI" id="CHEBI:57955"/>
        <dbReference type="ChEBI" id="CHEBI:58349"/>
        <dbReference type="ChEBI" id="CHEBI:61548"/>
        <dbReference type="EC" id="1.1.1.49"/>
    </reaction>
</comment>
<dbReference type="Proteomes" id="UP000248926">
    <property type="component" value="Unassembled WGS sequence"/>
</dbReference>
<comment type="function">
    <text evidence="7">Catalyzes the oxidation of glucose 6-phosphate to 6-phosphogluconolactone.</text>
</comment>
<comment type="caution">
    <text evidence="7">Lacks conserved residue(s) required for the propagation of feature annotation.</text>
</comment>
<dbReference type="RefSeq" id="WP_111981318.1">
    <property type="nucleotide sequence ID" value="NZ_NFZS01000001.1"/>
</dbReference>
<feature type="binding site" evidence="7">
    <location>
        <position position="225"/>
    </location>
    <ligand>
        <name>substrate</name>
    </ligand>
</feature>
<evidence type="ECO:0000313" key="10">
    <source>
        <dbReference type="EMBL" id="RAO77265.1"/>
    </source>
</evidence>
<dbReference type="GO" id="GO:0005829">
    <property type="term" value="C:cytosol"/>
    <property type="evidence" value="ECO:0007669"/>
    <property type="project" value="TreeGrafter"/>
</dbReference>
<reference evidence="10 11" key="1">
    <citation type="journal article" date="2018" name="Genet. Mol. Biol.">
        <title>The genome sequence of Dyella jiangningensis FCAV SCS01 from a lignocellulose-decomposing microbial consortium metagenome reveals potential for biotechnological applications.</title>
        <authorList>
            <person name="Desiderato J.G."/>
            <person name="Alvarenga D.O."/>
            <person name="Constancio M.T.L."/>
            <person name="Alves L.M.C."/>
            <person name="Varani A.M."/>
        </authorList>
    </citation>
    <scope>NUCLEOTIDE SEQUENCE [LARGE SCALE GENOMIC DNA]</scope>
    <source>
        <strain evidence="10 11">FCAV SCS01</strain>
    </source>
</reference>
<dbReference type="EMBL" id="NFZS01000001">
    <property type="protein sequence ID" value="RAO77265.1"/>
    <property type="molecule type" value="Genomic_DNA"/>
</dbReference>
<feature type="binding site" evidence="7">
    <location>
        <position position="206"/>
    </location>
    <ligand>
        <name>substrate</name>
    </ligand>
</feature>
<evidence type="ECO:0000256" key="4">
    <source>
        <dbReference type="ARBA" id="ARBA00022857"/>
    </source>
</evidence>
<dbReference type="InterPro" id="IPR022675">
    <property type="entry name" value="G6P_DH_C"/>
</dbReference>
<dbReference type="AlphaFoldDB" id="A0A328P9U1"/>
<evidence type="ECO:0000256" key="6">
    <source>
        <dbReference type="ARBA" id="ARBA00023277"/>
    </source>
</evidence>
<evidence type="ECO:0000256" key="7">
    <source>
        <dbReference type="HAMAP-Rule" id="MF_00966"/>
    </source>
</evidence>
<dbReference type="SUPFAM" id="SSF51735">
    <property type="entry name" value="NAD(P)-binding Rossmann-fold domains"/>
    <property type="match status" value="1"/>
</dbReference>
<feature type="binding site" evidence="7">
    <location>
        <position position="316"/>
    </location>
    <ligand>
        <name>substrate</name>
    </ligand>
</feature>
<comment type="caution">
    <text evidence="10">The sequence shown here is derived from an EMBL/GenBank/DDBJ whole genome shotgun (WGS) entry which is preliminary data.</text>
</comment>
<dbReference type="InterPro" id="IPR022674">
    <property type="entry name" value="G6P_DH_NAD-bd"/>
</dbReference>
<feature type="domain" description="Glucose-6-phosphate dehydrogenase C-terminal" evidence="9">
    <location>
        <begin position="180"/>
        <end position="450"/>
    </location>
</feature>
<feature type="active site" description="Proton acceptor" evidence="7">
    <location>
        <position position="230"/>
    </location>
</feature>
<dbReference type="PIRSF" id="PIRSF000110">
    <property type="entry name" value="G6PD"/>
    <property type="match status" value="1"/>
</dbReference>
<dbReference type="PROSITE" id="PS00069">
    <property type="entry name" value="G6P_DEHYDROGENASE"/>
    <property type="match status" value="1"/>
</dbReference>
<evidence type="ECO:0000259" key="9">
    <source>
        <dbReference type="Pfam" id="PF02781"/>
    </source>
</evidence>
<dbReference type="GO" id="GO:0009051">
    <property type="term" value="P:pentose-phosphate shunt, oxidative branch"/>
    <property type="evidence" value="ECO:0007669"/>
    <property type="project" value="TreeGrafter"/>
</dbReference>
<comment type="similarity">
    <text evidence="2 7">Belongs to the glucose-6-phosphate dehydrogenase family.</text>
</comment>
<gene>
    <name evidence="7" type="primary">zwf</name>
    <name evidence="10" type="ORF">CA260_05085</name>
</gene>
<dbReference type="InterPro" id="IPR019796">
    <property type="entry name" value="G6P_DH_AS"/>
</dbReference>
<evidence type="ECO:0000256" key="5">
    <source>
        <dbReference type="ARBA" id="ARBA00023002"/>
    </source>
</evidence>
<evidence type="ECO:0000256" key="3">
    <source>
        <dbReference type="ARBA" id="ARBA00022526"/>
    </source>
</evidence>
<dbReference type="PRINTS" id="PR00079">
    <property type="entry name" value="G6PDHDRGNASE"/>
</dbReference>
<name>A0A328P9U1_9GAMM</name>
<dbReference type="InterPro" id="IPR036291">
    <property type="entry name" value="NAD(P)-bd_dom_sf"/>
</dbReference>